<protein>
    <submittedName>
        <fullName evidence="2">Uncharacterized protein</fullName>
    </submittedName>
</protein>
<evidence type="ECO:0000313" key="3">
    <source>
        <dbReference type="Proteomes" id="UP001320420"/>
    </source>
</evidence>
<dbReference type="PANTHER" id="PTHR34693:SF2">
    <property type="entry name" value="DUF3602 DOMAIN-CONTAINING PROTEIN"/>
    <property type="match status" value="1"/>
</dbReference>
<evidence type="ECO:0000313" key="2">
    <source>
        <dbReference type="EMBL" id="KAK7753993.1"/>
    </source>
</evidence>
<feature type="region of interest" description="Disordered" evidence="1">
    <location>
        <begin position="1"/>
        <end position="158"/>
    </location>
</feature>
<dbReference type="EMBL" id="JAKJXP020000024">
    <property type="protein sequence ID" value="KAK7753993.1"/>
    <property type="molecule type" value="Genomic_DNA"/>
</dbReference>
<gene>
    <name evidence="2" type="ORF">SLS62_004092</name>
</gene>
<feature type="compositionally biased region" description="Low complexity" evidence="1">
    <location>
        <begin position="128"/>
        <end position="144"/>
    </location>
</feature>
<name>A0AAN9YPJ1_9PEZI</name>
<feature type="compositionally biased region" description="Basic and acidic residues" evidence="1">
    <location>
        <begin position="115"/>
        <end position="127"/>
    </location>
</feature>
<proteinExistence type="predicted"/>
<dbReference type="Pfam" id="PF12223">
    <property type="entry name" value="DUF3602"/>
    <property type="match status" value="1"/>
</dbReference>
<organism evidence="2 3">
    <name type="scientific">Diatrype stigma</name>
    <dbReference type="NCBI Taxonomy" id="117547"/>
    <lineage>
        <taxon>Eukaryota</taxon>
        <taxon>Fungi</taxon>
        <taxon>Dikarya</taxon>
        <taxon>Ascomycota</taxon>
        <taxon>Pezizomycotina</taxon>
        <taxon>Sordariomycetes</taxon>
        <taxon>Xylariomycetidae</taxon>
        <taxon>Xylariales</taxon>
        <taxon>Diatrypaceae</taxon>
        <taxon>Diatrype</taxon>
    </lineage>
</organism>
<dbReference type="Proteomes" id="UP001320420">
    <property type="component" value="Unassembled WGS sequence"/>
</dbReference>
<reference evidence="2 3" key="1">
    <citation type="submission" date="2024-02" db="EMBL/GenBank/DDBJ databases">
        <title>De novo assembly and annotation of 12 fungi associated with fruit tree decline syndrome in Ontario, Canada.</title>
        <authorList>
            <person name="Sulman M."/>
            <person name="Ellouze W."/>
            <person name="Ilyukhin E."/>
        </authorList>
    </citation>
    <scope>NUCLEOTIDE SEQUENCE [LARGE SCALE GENOMIC DNA]</scope>
    <source>
        <strain evidence="2 3">M11/M66-122</strain>
    </source>
</reference>
<evidence type="ECO:0000256" key="1">
    <source>
        <dbReference type="SAM" id="MobiDB-lite"/>
    </source>
</evidence>
<feature type="compositionally biased region" description="Low complexity" evidence="1">
    <location>
        <begin position="48"/>
        <end position="57"/>
    </location>
</feature>
<feature type="compositionally biased region" description="Basic and acidic residues" evidence="1">
    <location>
        <begin position="88"/>
        <end position="99"/>
    </location>
</feature>
<dbReference type="InterPro" id="IPR053203">
    <property type="entry name" value="Cisplatin_resist-associated"/>
</dbReference>
<accession>A0AAN9YPJ1</accession>
<keyword evidence="3" id="KW-1185">Reference proteome</keyword>
<dbReference type="PANTHER" id="PTHR34693">
    <property type="entry name" value="PROTEIN PAR32"/>
    <property type="match status" value="1"/>
</dbReference>
<dbReference type="AlphaFoldDB" id="A0AAN9YPJ1"/>
<comment type="caution">
    <text evidence="2">The sequence shown here is derived from an EMBL/GenBank/DDBJ whole genome shotgun (WGS) entry which is preliminary data.</text>
</comment>
<sequence>MTRYTIQEPHPTVVQNHYTHAGRGGAGNYFRAPATTPASGVPTEPTASISSSSSSSSRPAAARFYSGRGGAGNSHVAPKPPAMSFDEEYQRHAHIEAKPVGHVGRGGAGNVYDHTAGRDPSSSRKVSDASSHNSSSSSGSGRSGRFLDRLSKTLSRNH</sequence>
<dbReference type="InterPro" id="IPR022024">
    <property type="entry name" value="DUF3602"/>
</dbReference>